<evidence type="ECO:0000256" key="1">
    <source>
        <dbReference type="PROSITE-ProRule" id="PRU00047"/>
    </source>
</evidence>
<feature type="region of interest" description="Disordered" evidence="2">
    <location>
        <begin position="29"/>
        <end position="58"/>
    </location>
</feature>
<dbReference type="EMBL" id="JAEHOE010000022">
    <property type="protein sequence ID" value="KAG2495806.1"/>
    <property type="molecule type" value="Genomic_DNA"/>
</dbReference>
<feature type="domain" description="CCHC-type" evidence="3">
    <location>
        <begin position="284"/>
        <end position="299"/>
    </location>
</feature>
<evidence type="ECO:0000259" key="3">
    <source>
        <dbReference type="PROSITE" id="PS50158"/>
    </source>
</evidence>
<dbReference type="GO" id="GO:0008270">
    <property type="term" value="F:zinc ion binding"/>
    <property type="evidence" value="ECO:0007669"/>
    <property type="project" value="UniProtKB-KW"/>
</dbReference>
<reference evidence="4" key="1">
    <citation type="journal article" date="2020" name="bioRxiv">
        <title>Comparative genomics of Chlamydomonas.</title>
        <authorList>
            <person name="Craig R.J."/>
            <person name="Hasan A.R."/>
            <person name="Ness R.W."/>
            <person name="Keightley P.D."/>
        </authorList>
    </citation>
    <scope>NUCLEOTIDE SEQUENCE</scope>
    <source>
        <strain evidence="4">CCAP 11/70</strain>
    </source>
</reference>
<comment type="caution">
    <text evidence="4">The sequence shown here is derived from an EMBL/GenBank/DDBJ whole genome shotgun (WGS) entry which is preliminary data.</text>
</comment>
<dbReference type="SMART" id="SM00343">
    <property type="entry name" value="ZnF_C2HC"/>
    <property type="match status" value="1"/>
</dbReference>
<evidence type="ECO:0000313" key="5">
    <source>
        <dbReference type="Proteomes" id="UP000612055"/>
    </source>
</evidence>
<dbReference type="Proteomes" id="UP000612055">
    <property type="component" value="Unassembled WGS sequence"/>
</dbReference>
<protein>
    <recommendedName>
        <fullName evidence="3">CCHC-type domain-containing protein</fullName>
    </recommendedName>
</protein>
<dbReference type="AlphaFoldDB" id="A0A836C0G6"/>
<dbReference type="InterPro" id="IPR001878">
    <property type="entry name" value="Znf_CCHC"/>
</dbReference>
<keyword evidence="1" id="KW-0479">Metal-binding</keyword>
<dbReference type="InterPro" id="IPR036875">
    <property type="entry name" value="Znf_CCHC_sf"/>
</dbReference>
<keyword evidence="1" id="KW-0863">Zinc-finger</keyword>
<dbReference type="GO" id="GO:0003676">
    <property type="term" value="F:nucleic acid binding"/>
    <property type="evidence" value="ECO:0007669"/>
    <property type="project" value="InterPro"/>
</dbReference>
<accession>A0A836C0G6</accession>
<dbReference type="PROSITE" id="PS50158">
    <property type="entry name" value="ZF_CCHC"/>
    <property type="match status" value="1"/>
</dbReference>
<name>A0A836C0G6_9CHLO</name>
<gene>
    <name evidence="4" type="ORF">HYH03_006048</name>
</gene>
<sequence length="311" mass="34269">MPISVEISERTICELLQRFKSELTFQAQDHNERDSNQRIDTVQDPGSAGGSGGGDANPSARLELERLAVEKLKLELELKNASVRELELRYQLNQQARQAQPLPERNERTLPEKPTEMPAAEWIDMCRTTAAEVASLNGSARLLLHDLLKEVRSKVPDSAKWATSVTEKYPPGAQFSFSDLSAVFDEFLETFDPKAKRKQANQQSWSTVAKRARVATAATDTANRGGPASASGRPPRSGSVWVPPKEVFDAAQNDPSGASDTRNPLKRGEFLTNLEKLNWMLQSKCFRCAEVGHKASKCPTKKGTQAPAQPA</sequence>
<organism evidence="4 5">
    <name type="scientific">Edaphochlamys debaryana</name>
    <dbReference type="NCBI Taxonomy" id="47281"/>
    <lineage>
        <taxon>Eukaryota</taxon>
        <taxon>Viridiplantae</taxon>
        <taxon>Chlorophyta</taxon>
        <taxon>core chlorophytes</taxon>
        <taxon>Chlorophyceae</taxon>
        <taxon>CS clade</taxon>
        <taxon>Chlamydomonadales</taxon>
        <taxon>Chlamydomonadales incertae sedis</taxon>
        <taxon>Edaphochlamys</taxon>
    </lineage>
</organism>
<dbReference type="Gene3D" id="4.10.60.10">
    <property type="entry name" value="Zinc finger, CCHC-type"/>
    <property type="match status" value="1"/>
</dbReference>
<dbReference type="SUPFAM" id="SSF57756">
    <property type="entry name" value="Retrovirus zinc finger-like domains"/>
    <property type="match status" value="1"/>
</dbReference>
<feature type="region of interest" description="Disordered" evidence="2">
    <location>
        <begin position="213"/>
        <end position="242"/>
    </location>
</feature>
<keyword evidence="5" id="KW-1185">Reference proteome</keyword>
<evidence type="ECO:0000313" key="4">
    <source>
        <dbReference type="EMBL" id="KAG2495806.1"/>
    </source>
</evidence>
<proteinExistence type="predicted"/>
<evidence type="ECO:0000256" key="2">
    <source>
        <dbReference type="SAM" id="MobiDB-lite"/>
    </source>
</evidence>
<keyword evidence="1" id="KW-0862">Zinc</keyword>